<evidence type="ECO:0000256" key="5">
    <source>
        <dbReference type="ARBA" id="ARBA00022737"/>
    </source>
</evidence>
<dbReference type="Gene3D" id="2.130.10.10">
    <property type="entry name" value="YVTN repeat-like/Quinoprotein amine dehydrogenase"/>
    <property type="match status" value="1"/>
</dbReference>
<dbReference type="GO" id="GO:0043161">
    <property type="term" value="P:proteasome-mediated ubiquitin-dependent protein catabolic process"/>
    <property type="evidence" value="ECO:0007669"/>
    <property type="project" value="TreeGrafter"/>
</dbReference>
<dbReference type="GO" id="GO:0010992">
    <property type="term" value="P:ubiquitin recycling"/>
    <property type="evidence" value="ECO:0007669"/>
    <property type="project" value="TreeGrafter"/>
</dbReference>
<sequence length="707" mass="78629">MNDVEMKTAEEGNEFYLSRVIEAHKTDVKCLTSTSAGVIISGGRDEFVRFWSKRGGEFSETFSFAQPKGLIVNSIGYYESSDGWRVFAGRKDVCCLYVDEKNHILLSGSWDNNVIVWPIKEIGTPEYSALLLTGHTYSVWALAAIESSPGFYITGSADKSIKLWHNDIVVRTYTGHNDVVRAILVISADLFLSAGNDASIRLWHVQSDVCLATFSSLIETFIFSLAFVDSYVLSCSEGGHIEVWKQTGVEDTFSDGCIYVFTQKESHKASSSVRTAFENAIAAKVAKELERRKQKANETVRISVSLDDGVPNMELLYTKGTDPVLAAEKFVKDYNLPFSYVDEITEYIKGHIPEAAAAARRQHKVQPTERVTVDGEVYDYAFDVTVDDGRKLRLLYNLKDDPDIVAQRFVEKHNLPISFLAKTSLFVTNLFYEISSSSIFSGGCRYVPQQPSCTSSTFDIVDPFTGTARYVPSNSSKSASVDGSGDPYTISASPLSDKKRPRSELVPVPSYYRFGIEQLSSKALTKLVEMNAKQPALKLNTLQIDTIQRLMSGSEDLIDYDIVTSALDVGLQWTMNDLVPILDVFRVALLHEYLNTYFCDMKKRGESTHRRLLALLMSEPPDAISILVCRSLANAFAHPCGREMLCHDFQNLFAAVTNQLTSNKAALQLAATSTLANWSLLLLTRSETVSELGPREDAIRQIVKANC</sequence>
<dbReference type="EMBL" id="KN716184">
    <property type="protein sequence ID" value="KJH51416.1"/>
    <property type="molecule type" value="Genomic_DNA"/>
</dbReference>
<dbReference type="InterPro" id="IPR011989">
    <property type="entry name" value="ARM-like"/>
</dbReference>
<dbReference type="GO" id="GO:0005634">
    <property type="term" value="C:nucleus"/>
    <property type="evidence" value="ECO:0007669"/>
    <property type="project" value="TreeGrafter"/>
</dbReference>
<keyword evidence="3" id="KW-0963">Cytoplasm</keyword>
<dbReference type="AlphaFoldDB" id="A0A0D8YA18"/>
<dbReference type="Gene3D" id="3.10.20.870">
    <property type="entry name" value="PFU (PLAA family ubiquitin binding), C-terminal domain"/>
    <property type="match status" value="2"/>
</dbReference>
<dbReference type="InterPro" id="IPR036322">
    <property type="entry name" value="WD40_repeat_dom_sf"/>
</dbReference>
<feature type="domain" description="PFU" evidence="7">
    <location>
        <begin position="337"/>
        <end position="441"/>
    </location>
</feature>
<feature type="domain" description="PUL" evidence="8">
    <location>
        <begin position="504"/>
        <end position="707"/>
    </location>
</feature>
<evidence type="ECO:0000256" key="1">
    <source>
        <dbReference type="ARBA" id="ARBA00004496"/>
    </source>
</evidence>
<dbReference type="InterPro" id="IPR001680">
    <property type="entry name" value="WD40_rpt"/>
</dbReference>
<feature type="repeat" description="WD" evidence="6">
    <location>
        <begin position="21"/>
        <end position="61"/>
    </location>
</feature>
<evidence type="ECO:0000313" key="9">
    <source>
        <dbReference type="EMBL" id="KJH51416.1"/>
    </source>
</evidence>
<evidence type="ECO:0000256" key="2">
    <source>
        <dbReference type="ARBA" id="ARBA00008495"/>
    </source>
</evidence>
<evidence type="ECO:0000256" key="3">
    <source>
        <dbReference type="ARBA" id="ARBA00022490"/>
    </source>
</evidence>
<dbReference type="InterPro" id="IPR020472">
    <property type="entry name" value="WD40_PAC1"/>
</dbReference>
<dbReference type="Pfam" id="PF00400">
    <property type="entry name" value="WD40"/>
    <property type="match status" value="4"/>
</dbReference>
<comment type="subcellular location">
    <subcellularLocation>
        <location evidence="1">Cytoplasm</location>
    </subcellularLocation>
</comment>
<dbReference type="Proteomes" id="UP000053766">
    <property type="component" value="Unassembled WGS sequence"/>
</dbReference>
<comment type="similarity">
    <text evidence="2">Belongs to the WD repeat PLAP family.</text>
</comment>
<dbReference type="InterPro" id="IPR038122">
    <property type="entry name" value="PFU_sf"/>
</dbReference>
<keyword evidence="4 6" id="KW-0853">WD repeat</keyword>
<dbReference type="SUPFAM" id="SSF50978">
    <property type="entry name" value="WD40 repeat-like"/>
    <property type="match status" value="1"/>
</dbReference>
<dbReference type="OrthoDB" id="10265988at2759"/>
<dbReference type="STRING" id="29172.A0A0D8YA18"/>
<gene>
    <name evidence="9" type="ORF">DICVIV_02430</name>
</gene>
<protein>
    <submittedName>
        <fullName evidence="9">PUL domain protein</fullName>
    </submittedName>
</protein>
<reference evidence="9 10" key="1">
    <citation type="submission" date="2013-11" db="EMBL/GenBank/DDBJ databases">
        <title>Draft genome of the bovine lungworm Dictyocaulus viviparus.</title>
        <authorList>
            <person name="Mitreva M."/>
        </authorList>
    </citation>
    <scope>NUCLEOTIDE SEQUENCE [LARGE SCALE GENOMIC DNA]</scope>
    <source>
        <strain evidence="9 10">HannoverDv2000</strain>
    </source>
</reference>
<dbReference type="PRINTS" id="PR00320">
    <property type="entry name" value="GPROTEINBRPT"/>
</dbReference>
<dbReference type="GO" id="GO:0043130">
    <property type="term" value="F:ubiquitin binding"/>
    <property type="evidence" value="ECO:0007669"/>
    <property type="project" value="TreeGrafter"/>
</dbReference>
<dbReference type="GO" id="GO:0005737">
    <property type="term" value="C:cytoplasm"/>
    <property type="evidence" value="ECO:0007669"/>
    <property type="project" value="UniProtKB-SubCell"/>
</dbReference>
<dbReference type="InterPro" id="IPR015155">
    <property type="entry name" value="PFU"/>
</dbReference>
<evidence type="ECO:0000259" key="8">
    <source>
        <dbReference type="PROSITE" id="PS51396"/>
    </source>
</evidence>
<evidence type="ECO:0000256" key="4">
    <source>
        <dbReference type="ARBA" id="ARBA00022574"/>
    </source>
</evidence>
<reference evidence="10" key="2">
    <citation type="journal article" date="2016" name="Sci. Rep.">
        <title>Dictyocaulus viviparus genome, variome and transcriptome elucidate lungworm biology and support future intervention.</title>
        <authorList>
            <person name="McNulty S.N."/>
            <person name="Strube C."/>
            <person name="Rosa B.A."/>
            <person name="Martin J.C."/>
            <person name="Tyagi R."/>
            <person name="Choi Y.J."/>
            <person name="Wang Q."/>
            <person name="Hallsworth Pepin K."/>
            <person name="Zhang X."/>
            <person name="Ozersky P."/>
            <person name="Wilson R.K."/>
            <person name="Sternberg P.W."/>
            <person name="Gasser R.B."/>
            <person name="Mitreva M."/>
        </authorList>
    </citation>
    <scope>NUCLEOTIDE SEQUENCE [LARGE SCALE GENOMIC DNA]</scope>
    <source>
        <strain evidence="10">HannoverDv2000</strain>
    </source>
</reference>
<dbReference type="Pfam" id="PF08324">
    <property type="entry name" value="PUL"/>
    <property type="match status" value="1"/>
</dbReference>
<dbReference type="SMART" id="SM00320">
    <property type="entry name" value="WD40"/>
    <property type="match status" value="5"/>
</dbReference>
<keyword evidence="5" id="KW-0677">Repeat</keyword>
<proteinExistence type="inferred from homology"/>
<dbReference type="PROSITE" id="PS50082">
    <property type="entry name" value="WD_REPEATS_2"/>
    <property type="match status" value="3"/>
</dbReference>
<evidence type="ECO:0000259" key="7">
    <source>
        <dbReference type="PROSITE" id="PS51394"/>
    </source>
</evidence>
<dbReference type="InterPro" id="IPR015943">
    <property type="entry name" value="WD40/YVTN_repeat-like_dom_sf"/>
</dbReference>
<evidence type="ECO:0000313" key="10">
    <source>
        <dbReference type="Proteomes" id="UP000053766"/>
    </source>
</evidence>
<feature type="repeat" description="WD" evidence="6">
    <location>
        <begin position="132"/>
        <end position="164"/>
    </location>
</feature>
<feature type="repeat" description="WD" evidence="6">
    <location>
        <begin position="173"/>
        <end position="213"/>
    </location>
</feature>
<keyword evidence="10" id="KW-1185">Reference proteome</keyword>
<dbReference type="PROSITE" id="PS51394">
    <property type="entry name" value="PFU"/>
    <property type="match status" value="1"/>
</dbReference>
<dbReference type="Pfam" id="PF09070">
    <property type="entry name" value="PFU"/>
    <property type="match status" value="2"/>
</dbReference>
<dbReference type="InterPro" id="IPR013535">
    <property type="entry name" value="PUL_dom"/>
</dbReference>
<dbReference type="PANTHER" id="PTHR19849">
    <property type="entry name" value="PHOSPHOLIPASE A-2-ACTIVATING PROTEIN"/>
    <property type="match status" value="1"/>
</dbReference>
<dbReference type="Gene3D" id="1.25.10.10">
    <property type="entry name" value="Leucine-rich Repeat Variant"/>
    <property type="match status" value="1"/>
</dbReference>
<accession>A0A0D8YA18</accession>
<evidence type="ECO:0000256" key="6">
    <source>
        <dbReference type="PROSITE-ProRule" id="PRU00221"/>
    </source>
</evidence>
<dbReference type="PROSITE" id="PS51396">
    <property type="entry name" value="PUL"/>
    <property type="match status" value="1"/>
</dbReference>
<organism evidence="9 10">
    <name type="scientific">Dictyocaulus viviparus</name>
    <name type="common">Bovine lungworm</name>
    <dbReference type="NCBI Taxonomy" id="29172"/>
    <lineage>
        <taxon>Eukaryota</taxon>
        <taxon>Metazoa</taxon>
        <taxon>Ecdysozoa</taxon>
        <taxon>Nematoda</taxon>
        <taxon>Chromadorea</taxon>
        <taxon>Rhabditida</taxon>
        <taxon>Rhabditina</taxon>
        <taxon>Rhabditomorpha</taxon>
        <taxon>Strongyloidea</taxon>
        <taxon>Metastrongylidae</taxon>
        <taxon>Dictyocaulus</taxon>
    </lineage>
</organism>
<dbReference type="PANTHER" id="PTHR19849:SF0">
    <property type="entry name" value="PHOSPHOLIPASE A-2-ACTIVATING PROTEIN"/>
    <property type="match status" value="1"/>
</dbReference>
<name>A0A0D8YA18_DICVI</name>